<dbReference type="PROSITE" id="PS01124">
    <property type="entry name" value="HTH_ARAC_FAMILY_2"/>
    <property type="match status" value="1"/>
</dbReference>
<dbReference type="InterPro" id="IPR018060">
    <property type="entry name" value="HTH_AraC"/>
</dbReference>
<keyword evidence="1" id="KW-0805">Transcription regulation</keyword>
<reference evidence="6 7" key="1">
    <citation type="submission" date="2016-10" db="EMBL/GenBank/DDBJ databases">
        <authorList>
            <person name="de Groot N.N."/>
        </authorList>
    </citation>
    <scope>NUCLEOTIDE SEQUENCE [LARGE SCALE GENOMIC DNA]</scope>
    <source>
        <strain evidence="6 7">DSM 20678</strain>
    </source>
</reference>
<keyword evidence="4" id="KW-0812">Transmembrane</keyword>
<keyword evidence="4" id="KW-1133">Transmembrane helix</keyword>
<dbReference type="Proteomes" id="UP000198577">
    <property type="component" value="Unassembled WGS sequence"/>
</dbReference>
<dbReference type="InterPro" id="IPR009057">
    <property type="entry name" value="Homeodomain-like_sf"/>
</dbReference>
<protein>
    <submittedName>
        <fullName evidence="6">AraC-type DNA-binding protein</fullName>
    </submittedName>
</protein>
<keyword evidence="3" id="KW-0804">Transcription</keyword>
<dbReference type="GO" id="GO:0043565">
    <property type="term" value="F:sequence-specific DNA binding"/>
    <property type="evidence" value="ECO:0007669"/>
    <property type="project" value="InterPro"/>
</dbReference>
<dbReference type="PANTHER" id="PTHR43280">
    <property type="entry name" value="ARAC-FAMILY TRANSCRIPTIONAL REGULATOR"/>
    <property type="match status" value="1"/>
</dbReference>
<keyword evidence="4" id="KW-0472">Membrane</keyword>
<keyword evidence="7" id="KW-1185">Reference proteome</keyword>
<feature type="transmembrane region" description="Helical" evidence="4">
    <location>
        <begin position="12"/>
        <end position="34"/>
    </location>
</feature>
<proteinExistence type="predicted"/>
<dbReference type="STRING" id="937334.SAMN05444406_104124"/>
<evidence type="ECO:0000259" key="5">
    <source>
        <dbReference type="PROSITE" id="PS01124"/>
    </source>
</evidence>
<feature type="transmembrane region" description="Helical" evidence="4">
    <location>
        <begin position="299"/>
        <end position="319"/>
    </location>
</feature>
<evidence type="ECO:0000256" key="3">
    <source>
        <dbReference type="ARBA" id="ARBA00023163"/>
    </source>
</evidence>
<evidence type="ECO:0000256" key="2">
    <source>
        <dbReference type="ARBA" id="ARBA00023125"/>
    </source>
</evidence>
<organism evidence="6 7">
    <name type="scientific">Caldicoprobacter faecalis</name>
    <dbReference type="NCBI Taxonomy" id="937334"/>
    <lineage>
        <taxon>Bacteria</taxon>
        <taxon>Bacillati</taxon>
        <taxon>Bacillota</taxon>
        <taxon>Clostridia</taxon>
        <taxon>Caldicoprobacterales</taxon>
        <taxon>Caldicoprobacteraceae</taxon>
        <taxon>Caldicoprobacter</taxon>
    </lineage>
</organism>
<evidence type="ECO:0000313" key="6">
    <source>
        <dbReference type="EMBL" id="SFP82340.1"/>
    </source>
</evidence>
<name>A0A1I5TH12_9FIRM</name>
<dbReference type="GO" id="GO:0003700">
    <property type="term" value="F:DNA-binding transcription factor activity"/>
    <property type="evidence" value="ECO:0007669"/>
    <property type="project" value="InterPro"/>
</dbReference>
<evidence type="ECO:0000256" key="4">
    <source>
        <dbReference type="SAM" id="Phobius"/>
    </source>
</evidence>
<keyword evidence="2 6" id="KW-0238">DNA-binding</keyword>
<dbReference type="PRINTS" id="PR00032">
    <property type="entry name" value="HTHARAC"/>
</dbReference>
<dbReference type="AlphaFoldDB" id="A0A1I5TH12"/>
<dbReference type="Pfam" id="PF12833">
    <property type="entry name" value="HTH_18"/>
    <property type="match status" value="1"/>
</dbReference>
<evidence type="ECO:0000313" key="7">
    <source>
        <dbReference type="Proteomes" id="UP000198577"/>
    </source>
</evidence>
<dbReference type="Gene3D" id="1.10.10.60">
    <property type="entry name" value="Homeodomain-like"/>
    <property type="match status" value="2"/>
</dbReference>
<dbReference type="SUPFAM" id="SSF46689">
    <property type="entry name" value="Homeodomain-like"/>
    <property type="match status" value="2"/>
</dbReference>
<sequence length="768" mass="88963">MGSPRRKISVLYKYFISYIAIFAIPLIILGVSFYRNSVIEMENQVKRYTFDKVVRMRETLDSMILDTKKVALKISLDERIKPYVVNLNDYHSRSAIDQLNKYWDKNYVSNMFVYFKNDDYVYTLGGKVSFDTLYNSILGASYDSGESFKEELQRINVPAMMRIDTMISGIPRNEGFMCLYPLPLGRSNYYGVVGIVIDRQIIEKMASEVLGDLKGALILYNSDMDSIFNFGDEEVIPLAKEIGPQAFPGNTLDEIHNMEIQGRRLSIIDVASENMDFRIFLAIFPESYLSRVIVMKRQLVLMIGIVIVVGMLLSFVFSLTNYRPIKNLFNMIKAYFPVENGESDEGDLRWERGFAISNELENIERIVKGIAIRNSSLVEQLSHHQSFVREQILLMLVKGKLSNEQKINELLSLYKIDFPYNYFFVAVVSIKKEKDYSITTSELNLYINSIIENKIKNKRVYCIDTVQGDFVLLFNTSYENCSKIVIENMMKDIQVFFRNHLGVRVNVGIGNVYEGINFISRTFIEALNAIDYNLLIGYENIIFYDDIISSSKKAYWYPAEEQMRFVQCLKQGNTYVIKDIIKEIIGKIKKKQLSIGLTRAICFGMINAVVEVLNELDIKNFDDDIEELAQFGSLEDLEEKIEKLAYRICEYVNSRKESHNEALKIAVIEYIHENYTNKMLSLEMVAEKLNISPKYLSRFFKEQIGFNFVDYVRELRINYAKKLLRETSSSIKDIVDRIGYSDVASFTRTFKKLEGITPGEYRKMMANV</sequence>
<gene>
    <name evidence="6" type="ORF">SAMN05444406_104124</name>
</gene>
<dbReference type="PANTHER" id="PTHR43280:SF2">
    <property type="entry name" value="HTH-TYPE TRANSCRIPTIONAL REGULATOR EXSA"/>
    <property type="match status" value="1"/>
</dbReference>
<accession>A0A1I5TH12</accession>
<dbReference type="RefSeq" id="WP_092282001.1">
    <property type="nucleotide sequence ID" value="NZ_FOXR01000004.1"/>
</dbReference>
<feature type="domain" description="HTH araC/xylS-type" evidence="5">
    <location>
        <begin position="665"/>
        <end position="764"/>
    </location>
</feature>
<evidence type="ECO:0000256" key="1">
    <source>
        <dbReference type="ARBA" id="ARBA00023015"/>
    </source>
</evidence>
<dbReference type="SMART" id="SM00342">
    <property type="entry name" value="HTH_ARAC"/>
    <property type="match status" value="1"/>
</dbReference>
<dbReference type="OrthoDB" id="9813413at2"/>
<dbReference type="EMBL" id="FOXR01000004">
    <property type="protein sequence ID" value="SFP82340.1"/>
    <property type="molecule type" value="Genomic_DNA"/>
</dbReference>
<dbReference type="InterPro" id="IPR020449">
    <property type="entry name" value="Tscrpt_reg_AraC-type_HTH"/>
</dbReference>